<organism evidence="1 2">
    <name type="scientific">Leeuwenhoekiella nanhaiensis</name>
    <dbReference type="NCBI Taxonomy" id="1655491"/>
    <lineage>
        <taxon>Bacteria</taxon>
        <taxon>Pseudomonadati</taxon>
        <taxon>Bacteroidota</taxon>
        <taxon>Flavobacteriia</taxon>
        <taxon>Flavobacteriales</taxon>
        <taxon>Flavobacteriaceae</taxon>
        <taxon>Leeuwenhoekiella</taxon>
    </lineage>
</organism>
<gene>
    <name evidence="1" type="ORF">CJ305_03100</name>
</gene>
<dbReference type="Proteomes" id="UP000229433">
    <property type="component" value="Unassembled WGS sequence"/>
</dbReference>
<accession>A0A2G1VWV9</accession>
<sequence>MLLSEPYRKIKRIKKGFHFWKPSWAMRPRSFGGTHRHLIPNREAENKKHKKRLPFLEAFVGNEAPKFRGNPPTPNSQ</sequence>
<proteinExistence type="predicted"/>
<comment type="caution">
    <text evidence="1">The sequence shown here is derived from an EMBL/GenBank/DDBJ whole genome shotgun (WGS) entry which is preliminary data.</text>
</comment>
<protein>
    <submittedName>
        <fullName evidence="1">Uncharacterized protein</fullName>
    </submittedName>
</protein>
<dbReference type="EMBL" id="NQXA01000001">
    <property type="protein sequence ID" value="PHQ31221.1"/>
    <property type="molecule type" value="Genomic_DNA"/>
</dbReference>
<evidence type="ECO:0000313" key="1">
    <source>
        <dbReference type="EMBL" id="PHQ31221.1"/>
    </source>
</evidence>
<keyword evidence="2" id="KW-1185">Reference proteome</keyword>
<name>A0A2G1VWV9_9FLAO</name>
<dbReference type="AlphaFoldDB" id="A0A2G1VWV9"/>
<reference evidence="1 2" key="1">
    <citation type="submission" date="2017-08" db="EMBL/GenBank/DDBJ databases">
        <title>The whole genome shortgun sequences of strain Leeuwenhoekiella nanhaiensis G18 from the South China Sea.</title>
        <authorList>
            <person name="Liu Q."/>
        </authorList>
    </citation>
    <scope>NUCLEOTIDE SEQUENCE [LARGE SCALE GENOMIC DNA]</scope>
    <source>
        <strain evidence="1 2">G18</strain>
    </source>
</reference>
<evidence type="ECO:0000313" key="2">
    <source>
        <dbReference type="Proteomes" id="UP000229433"/>
    </source>
</evidence>